<dbReference type="GO" id="GO:0005507">
    <property type="term" value="F:copper ion binding"/>
    <property type="evidence" value="ECO:0007669"/>
    <property type="project" value="InterPro"/>
</dbReference>
<dbReference type="Proteomes" id="UP000313359">
    <property type="component" value="Unassembled WGS sequence"/>
</dbReference>
<keyword evidence="8" id="KW-0560">Oxidoreductase</keyword>
<organism evidence="17 18">
    <name type="scientific">Lentinus tigrinus ALCF2SS1-6</name>
    <dbReference type="NCBI Taxonomy" id="1328759"/>
    <lineage>
        <taxon>Eukaryota</taxon>
        <taxon>Fungi</taxon>
        <taxon>Dikarya</taxon>
        <taxon>Basidiomycota</taxon>
        <taxon>Agaricomycotina</taxon>
        <taxon>Agaricomycetes</taxon>
        <taxon>Polyporales</taxon>
        <taxon>Polyporaceae</taxon>
        <taxon>Lentinus</taxon>
    </lineage>
</organism>
<dbReference type="InterPro" id="IPR033138">
    <property type="entry name" value="Cu_oxidase_CS"/>
</dbReference>
<feature type="compositionally biased region" description="Basic and acidic residues" evidence="12">
    <location>
        <begin position="1"/>
        <end position="18"/>
    </location>
</feature>
<proteinExistence type="inferred from homology"/>
<evidence type="ECO:0000256" key="11">
    <source>
        <dbReference type="ARBA" id="ARBA00023180"/>
    </source>
</evidence>
<keyword evidence="18" id="KW-1185">Reference proteome</keyword>
<comment type="subcellular location">
    <subcellularLocation>
        <location evidence="3">Secreted</location>
    </subcellularLocation>
</comment>
<keyword evidence="13" id="KW-0472">Membrane</keyword>
<dbReference type="PANTHER" id="PTHR11709">
    <property type="entry name" value="MULTI-COPPER OXIDASE"/>
    <property type="match status" value="1"/>
</dbReference>
<evidence type="ECO:0000256" key="13">
    <source>
        <dbReference type="SAM" id="Phobius"/>
    </source>
</evidence>
<dbReference type="InterPro" id="IPR008972">
    <property type="entry name" value="Cupredoxin"/>
</dbReference>
<dbReference type="InterPro" id="IPR045087">
    <property type="entry name" value="Cu-oxidase_fam"/>
</dbReference>
<dbReference type="Pfam" id="PF07732">
    <property type="entry name" value="Cu-oxidase_3"/>
    <property type="match status" value="1"/>
</dbReference>
<feature type="compositionally biased region" description="Polar residues" evidence="12">
    <location>
        <begin position="67"/>
        <end position="88"/>
    </location>
</feature>
<keyword evidence="13" id="KW-1133">Transmembrane helix</keyword>
<feature type="region of interest" description="Disordered" evidence="12">
    <location>
        <begin position="66"/>
        <end position="88"/>
    </location>
</feature>
<evidence type="ECO:0000256" key="9">
    <source>
        <dbReference type="ARBA" id="ARBA00023008"/>
    </source>
</evidence>
<dbReference type="GO" id="GO:0052716">
    <property type="term" value="F:hydroquinone:oxygen oxidoreductase activity"/>
    <property type="evidence" value="ECO:0007669"/>
    <property type="project" value="UniProtKB-EC"/>
</dbReference>
<dbReference type="InterPro" id="IPR002355">
    <property type="entry name" value="Cu_oxidase_Cu_BS"/>
</dbReference>
<dbReference type="Gene3D" id="2.60.40.420">
    <property type="entry name" value="Cupredoxins - blue copper proteins"/>
    <property type="match status" value="3"/>
</dbReference>
<keyword evidence="9" id="KW-0186">Copper</keyword>
<keyword evidence="13" id="KW-0812">Transmembrane</keyword>
<reference evidence="17" key="1">
    <citation type="journal article" date="2018" name="Genome Biol. Evol.">
        <title>Genomics and development of Lentinus tigrinus, a white-rot wood-decaying mushroom with dimorphic fruiting bodies.</title>
        <authorList>
            <person name="Wu B."/>
            <person name="Xu Z."/>
            <person name="Knudson A."/>
            <person name="Carlson A."/>
            <person name="Chen N."/>
            <person name="Kovaka S."/>
            <person name="LaButti K."/>
            <person name="Lipzen A."/>
            <person name="Pennachio C."/>
            <person name="Riley R."/>
            <person name="Schakwitz W."/>
            <person name="Umezawa K."/>
            <person name="Ohm R.A."/>
            <person name="Grigoriev I.V."/>
            <person name="Nagy L.G."/>
            <person name="Gibbons J."/>
            <person name="Hibbett D."/>
        </authorList>
    </citation>
    <scope>NUCLEOTIDE SEQUENCE [LARGE SCALE GENOMIC DNA]</scope>
    <source>
        <strain evidence="17">ALCF2SS1-6</strain>
    </source>
</reference>
<comment type="similarity">
    <text evidence="4">Belongs to the multicopper oxidase family.</text>
</comment>
<evidence type="ECO:0000313" key="18">
    <source>
        <dbReference type="Proteomes" id="UP000313359"/>
    </source>
</evidence>
<evidence type="ECO:0000256" key="2">
    <source>
        <dbReference type="ARBA" id="ARBA00001935"/>
    </source>
</evidence>
<evidence type="ECO:0000256" key="5">
    <source>
        <dbReference type="ARBA" id="ARBA00012297"/>
    </source>
</evidence>
<dbReference type="PANTHER" id="PTHR11709:SF511">
    <property type="entry name" value="LACCASE"/>
    <property type="match status" value="1"/>
</dbReference>
<dbReference type="OrthoDB" id="2121828at2759"/>
<gene>
    <name evidence="17" type="ORF">L227DRAFT_499894</name>
</gene>
<protein>
    <recommendedName>
        <fullName evidence="5">laccase</fullName>
        <ecNumber evidence="5">1.10.3.2</ecNumber>
    </recommendedName>
</protein>
<keyword evidence="10" id="KW-1015">Disulfide bond</keyword>
<dbReference type="InterPro" id="IPR011706">
    <property type="entry name" value="Cu-oxidase_C"/>
</dbReference>
<dbReference type="CDD" id="cd13857">
    <property type="entry name" value="CuRO_1_Diphenol_Ox"/>
    <property type="match status" value="1"/>
</dbReference>
<keyword evidence="7" id="KW-0479">Metal-binding</keyword>
<feature type="transmembrane region" description="Helical" evidence="13">
    <location>
        <begin position="36"/>
        <end position="62"/>
    </location>
</feature>
<dbReference type="InterPro" id="IPR011707">
    <property type="entry name" value="Cu-oxidase-like_N"/>
</dbReference>
<evidence type="ECO:0000256" key="3">
    <source>
        <dbReference type="ARBA" id="ARBA00004613"/>
    </source>
</evidence>
<dbReference type="EMBL" id="ML122261">
    <property type="protein sequence ID" value="RPD61631.1"/>
    <property type="molecule type" value="Genomic_DNA"/>
</dbReference>
<evidence type="ECO:0000256" key="10">
    <source>
        <dbReference type="ARBA" id="ARBA00023157"/>
    </source>
</evidence>
<evidence type="ECO:0000256" key="4">
    <source>
        <dbReference type="ARBA" id="ARBA00010609"/>
    </source>
</evidence>
<dbReference type="InterPro" id="IPR001117">
    <property type="entry name" value="Cu-oxidase_2nd"/>
</dbReference>
<dbReference type="CDD" id="cd13910">
    <property type="entry name" value="CuRO_3_MCO_like_4"/>
    <property type="match status" value="1"/>
</dbReference>
<dbReference type="PROSITE" id="PS00079">
    <property type="entry name" value="MULTICOPPER_OXIDASE1"/>
    <property type="match status" value="1"/>
</dbReference>
<evidence type="ECO:0000256" key="12">
    <source>
        <dbReference type="SAM" id="MobiDB-lite"/>
    </source>
</evidence>
<evidence type="ECO:0000259" key="16">
    <source>
        <dbReference type="Pfam" id="PF07732"/>
    </source>
</evidence>
<feature type="domain" description="Plastocyanin-like" evidence="14">
    <location>
        <begin position="241"/>
        <end position="375"/>
    </location>
</feature>
<sequence>MPGTSDSHESKGTAHDHAPASTNGPGGAGRRPRRPLIIILAAVAAVVVILGLALGLGLGLGLRHSKSSAAADSNPSGNTTTKLQNATTPKSVDAILSMDIVNDPPTTRTYDFVVEERMGTPDGVQKRMLVVNGQYPGPTIEANTGDRIVVNVTNKMPNSTTIHWHGLYQRGTNYYDGSMAITQCGIPSGESMVYNFTFDGYVGSTWWHSHAGTQYTDGITGALIVHAKNESVPTYDGDLALQLADLYHGFSPELLNLYFTPGGIDGTPGNEPVPDGGTINGVGQYGSSNTSFFNVTLEPNKTYRLRLINTGSFVGMQFSVDNHTLEVIEADGTAVEPFAVSSLSIAVAQRYSVLLRTNQTAGAYWFRSALDQDAFTYDNPGVQTEIRGIIRYGVDNDTVPDVALLDNPPSLPDGAPGDLDTTDLVPAGGGPAPNSTFSVYFTISMQYASGPNYLSRFLSFINSTSWEPLQKTSSLFSHLGNNTADGSATLADSQLVTTIDEVHVVDMIIDNLDDGDHPFHLHGQKFWIMQSGAGRYQGGAVDNRHPMQRDTLVIPAYTHVILRFVADNPGFWPFHCHIQWHMAAGLLFQLNVLPSESAKFDIPQYMIDQCQRE</sequence>
<dbReference type="AlphaFoldDB" id="A0A5C2SD80"/>
<comment type="catalytic activity">
    <reaction evidence="1">
        <text>4 hydroquinone + O2 = 4 benzosemiquinone + 2 H2O</text>
        <dbReference type="Rhea" id="RHEA:11276"/>
        <dbReference type="ChEBI" id="CHEBI:15377"/>
        <dbReference type="ChEBI" id="CHEBI:15379"/>
        <dbReference type="ChEBI" id="CHEBI:17594"/>
        <dbReference type="ChEBI" id="CHEBI:17977"/>
        <dbReference type="EC" id="1.10.3.2"/>
    </reaction>
</comment>
<keyword evidence="11" id="KW-0325">Glycoprotein</keyword>
<dbReference type="PROSITE" id="PS00080">
    <property type="entry name" value="MULTICOPPER_OXIDASE2"/>
    <property type="match status" value="1"/>
</dbReference>
<feature type="region of interest" description="Disordered" evidence="12">
    <location>
        <begin position="1"/>
        <end position="30"/>
    </location>
</feature>
<dbReference type="Pfam" id="PF00394">
    <property type="entry name" value="Cu-oxidase"/>
    <property type="match status" value="1"/>
</dbReference>
<dbReference type="EC" id="1.10.3.2" evidence="5"/>
<evidence type="ECO:0000259" key="15">
    <source>
        <dbReference type="Pfam" id="PF07731"/>
    </source>
</evidence>
<feature type="domain" description="Plastocyanin-like" evidence="15">
    <location>
        <begin position="476"/>
        <end position="594"/>
    </location>
</feature>
<name>A0A5C2SD80_9APHY</name>
<evidence type="ECO:0000259" key="14">
    <source>
        <dbReference type="Pfam" id="PF00394"/>
    </source>
</evidence>
<dbReference type="SUPFAM" id="SSF49503">
    <property type="entry name" value="Cupredoxins"/>
    <property type="match status" value="3"/>
</dbReference>
<dbReference type="CDD" id="cd13886">
    <property type="entry name" value="CuRO_2_MCO_like_1"/>
    <property type="match status" value="1"/>
</dbReference>
<evidence type="ECO:0000256" key="1">
    <source>
        <dbReference type="ARBA" id="ARBA00000349"/>
    </source>
</evidence>
<feature type="domain" description="Plastocyanin-like" evidence="16">
    <location>
        <begin position="118"/>
        <end position="229"/>
    </location>
</feature>
<evidence type="ECO:0000313" key="17">
    <source>
        <dbReference type="EMBL" id="RPD61631.1"/>
    </source>
</evidence>
<keyword evidence="6" id="KW-0964">Secreted</keyword>
<evidence type="ECO:0000256" key="6">
    <source>
        <dbReference type="ARBA" id="ARBA00022525"/>
    </source>
</evidence>
<evidence type="ECO:0000256" key="7">
    <source>
        <dbReference type="ARBA" id="ARBA00022723"/>
    </source>
</evidence>
<dbReference type="Pfam" id="PF07731">
    <property type="entry name" value="Cu-oxidase_2"/>
    <property type="match status" value="1"/>
</dbReference>
<comment type="cofactor">
    <cofactor evidence="2">
        <name>Cu cation</name>
        <dbReference type="ChEBI" id="CHEBI:23378"/>
    </cofactor>
</comment>
<accession>A0A5C2SD80</accession>
<evidence type="ECO:0000256" key="8">
    <source>
        <dbReference type="ARBA" id="ARBA00023002"/>
    </source>
</evidence>
<dbReference type="STRING" id="1328759.A0A5C2SD80"/>
<dbReference type="GO" id="GO:0005576">
    <property type="term" value="C:extracellular region"/>
    <property type="evidence" value="ECO:0007669"/>
    <property type="project" value="UniProtKB-SubCell"/>
</dbReference>
<dbReference type="SMR" id="A0A5C2SD80"/>